<dbReference type="Pfam" id="PF00248">
    <property type="entry name" value="Aldo_ket_red"/>
    <property type="match status" value="1"/>
</dbReference>
<dbReference type="PROSITE" id="PS00798">
    <property type="entry name" value="ALDOKETO_REDUCTASE_1"/>
    <property type="match status" value="1"/>
</dbReference>
<dbReference type="GO" id="GO:0016616">
    <property type="term" value="F:oxidoreductase activity, acting on the CH-OH group of donors, NAD or NADP as acceptor"/>
    <property type="evidence" value="ECO:0007669"/>
    <property type="project" value="InterPro"/>
</dbReference>
<dbReference type="InterPro" id="IPR018170">
    <property type="entry name" value="Aldo/ket_reductase_CS"/>
</dbReference>
<protein>
    <recommendedName>
        <fullName evidence="5">NADP-dependent oxidoreductase domain-containing protein</fullName>
    </recommendedName>
</protein>
<dbReference type="AlphaFoldDB" id="A0AA39AJB1"/>
<keyword evidence="7" id="KW-1185">Reference proteome</keyword>
<gene>
    <name evidence="6" type="ORF">PVL29_000608</name>
</gene>
<feature type="binding site" evidence="3">
    <location>
        <position position="118"/>
    </location>
    <ligand>
        <name>substrate</name>
    </ligand>
</feature>
<dbReference type="GO" id="GO:0044550">
    <property type="term" value="P:secondary metabolite biosynthetic process"/>
    <property type="evidence" value="ECO:0007669"/>
    <property type="project" value="UniProtKB-ARBA"/>
</dbReference>
<sequence>MGLVPELRVGSCSRAMPIIGMGTAVDPRISAEAKKSAFLEGIRNGYRHFDTAFIYGSEQPLGEAIAEALQLGLIKSRDELFITSKLGCKFTERDLVVPAIKMSLQKLQLEYLDLFLIHWPLRLSPEVGEFPVPKEHILPIDMKSVWEGMEECQNLGLAKAIGVSNLSPKKLEQVLSFAKIPPAVNQVEMNPFWQQKDLRAFCKAKGIQITAYSPLGGVGTKWGDDRVVGCDVLKDIAEAKGKTTAQVSLRWLYEQGVSIVAKSFNKERMKENLEIFDWSLTNEELNKIDQLPQRKRVLLAPVLGPHDSVLEIDAEM</sequence>
<dbReference type="CDD" id="cd19124">
    <property type="entry name" value="AKR_AKR4A_4B"/>
    <property type="match status" value="1"/>
</dbReference>
<dbReference type="EMBL" id="JARBHA010000001">
    <property type="protein sequence ID" value="KAJ9708666.1"/>
    <property type="molecule type" value="Genomic_DNA"/>
</dbReference>
<dbReference type="InterPro" id="IPR020471">
    <property type="entry name" value="AKR"/>
</dbReference>
<accession>A0AA39AJB1</accession>
<dbReference type="PANTHER" id="PTHR11732">
    <property type="entry name" value="ALDO/KETO REDUCTASE"/>
    <property type="match status" value="1"/>
</dbReference>
<dbReference type="InterPro" id="IPR023210">
    <property type="entry name" value="NADP_OxRdtase_dom"/>
</dbReference>
<evidence type="ECO:0000256" key="4">
    <source>
        <dbReference type="PIRSR" id="PIRSR000097-3"/>
    </source>
</evidence>
<feature type="site" description="Lowers pKa of active site Tyr" evidence="4">
    <location>
        <position position="85"/>
    </location>
</feature>
<evidence type="ECO:0000256" key="1">
    <source>
        <dbReference type="ARBA" id="ARBA00023002"/>
    </source>
</evidence>
<keyword evidence="1" id="KW-0560">Oxidoreductase</keyword>
<evidence type="ECO:0000313" key="6">
    <source>
        <dbReference type="EMBL" id="KAJ9708666.1"/>
    </source>
</evidence>
<dbReference type="SUPFAM" id="SSF51430">
    <property type="entry name" value="NAD(P)-linked oxidoreductase"/>
    <property type="match status" value="1"/>
</dbReference>
<dbReference type="Proteomes" id="UP001168098">
    <property type="component" value="Unassembled WGS sequence"/>
</dbReference>
<dbReference type="FunFam" id="3.20.20.100:FF:000014">
    <property type="entry name" value="NAD(P)-linked oxidoreductase superfamily protein"/>
    <property type="match status" value="1"/>
</dbReference>
<reference evidence="6 7" key="1">
    <citation type="journal article" date="2023" name="BMC Biotechnol.">
        <title>Vitis rotundifolia cv Carlos genome sequencing.</title>
        <authorList>
            <person name="Huff M."/>
            <person name="Hulse-Kemp A."/>
            <person name="Scheffler B."/>
            <person name="Youngblood R."/>
            <person name="Simpson S."/>
            <person name="Babiker E."/>
            <person name="Staton M."/>
        </authorList>
    </citation>
    <scope>NUCLEOTIDE SEQUENCE [LARGE SCALE GENOMIC DNA]</scope>
    <source>
        <tissue evidence="6">Leaf</tissue>
    </source>
</reference>
<name>A0AA39AJB1_VITRO</name>
<dbReference type="PROSITE" id="PS00063">
    <property type="entry name" value="ALDOKETO_REDUCTASE_3"/>
    <property type="match status" value="1"/>
</dbReference>
<dbReference type="PIRSF" id="PIRSF000097">
    <property type="entry name" value="AKR"/>
    <property type="match status" value="1"/>
</dbReference>
<proteinExistence type="predicted"/>
<feature type="domain" description="NADP-dependent oxidoreductase" evidence="5">
    <location>
        <begin position="21"/>
        <end position="291"/>
    </location>
</feature>
<feature type="active site" description="Proton donor" evidence="2">
    <location>
        <position position="55"/>
    </location>
</feature>
<comment type="caution">
    <text evidence="6">The sequence shown here is derived from an EMBL/GenBank/DDBJ whole genome shotgun (WGS) entry which is preliminary data.</text>
</comment>
<dbReference type="PRINTS" id="PR00069">
    <property type="entry name" value="ALDKETRDTASE"/>
</dbReference>
<evidence type="ECO:0000256" key="2">
    <source>
        <dbReference type="PIRSR" id="PIRSR000097-1"/>
    </source>
</evidence>
<dbReference type="InterPro" id="IPR044497">
    <property type="entry name" value="AKR4A/B"/>
</dbReference>
<evidence type="ECO:0000313" key="7">
    <source>
        <dbReference type="Proteomes" id="UP001168098"/>
    </source>
</evidence>
<dbReference type="Gene3D" id="3.20.20.100">
    <property type="entry name" value="NADP-dependent oxidoreductase domain"/>
    <property type="match status" value="1"/>
</dbReference>
<evidence type="ECO:0000259" key="5">
    <source>
        <dbReference type="Pfam" id="PF00248"/>
    </source>
</evidence>
<organism evidence="6 7">
    <name type="scientific">Vitis rotundifolia</name>
    <name type="common">Muscadine grape</name>
    <dbReference type="NCBI Taxonomy" id="103349"/>
    <lineage>
        <taxon>Eukaryota</taxon>
        <taxon>Viridiplantae</taxon>
        <taxon>Streptophyta</taxon>
        <taxon>Embryophyta</taxon>
        <taxon>Tracheophyta</taxon>
        <taxon>Spermatophyta</taxon>
        <taxon>Magnoliopsida</taxon>
        <taxon>eudicotyledons</taxon>
        <taxon>Gunneridae</taxon>
        <taxon>Pentapetalae</taxon>
        <taxon>rosids</taxon>
        <taxon>Vitales</taxon>
        <taxon>Vitaceae</taxon>
        <taxon>Viteae</taxon>
        <taxon>Vitis</taxon>
    </lineage>
</organism>
<evidence type="ECO:0000256" key="3">
    <source>
        <dbReference type="PIRSR" id="PIRSR000097-2"/>
    </source>
</evidence>
<dbReference type="InterPro" id="IPR036812">
    <property type="entry name" value="NAD(P)_OxRdtase_dom_sf"/>
</dbReference>